<protein>
    <submittedName>
        <fullName evidence="2">Uncharacterized protein</fullName>
    </submittedName>
</protein>
<accession>A0A387HR46</accession>
<name>A0A387HR46_9ACTN</name>
<dbReference type="EMBL" id="CP032698">
    <property type="protein sequence ID" value="AYG83327.1"/>
    <property type="molecule type" value="Genomic_DNA"/>
</dbReference>
<dbReference type="Proteomes" id="UP000271554">
    <property type="component" value="Chromosome"/>
</dbReference>
<feature type="region of interest" description="Disordered" evidence="1">
    <location>
        <begin position="250"/>
        <end position="283"/>
    </location>
</feature>
<feature type="compositionally biased region" description="Basic and acidic residues" evidence="1">
    <location>
        <begin position="78"/>
        <end position="87"/>
    </location>
</feature>
<organism evidence="2 3">
    <name type="scientific">Streptomyces hundungensis</name>
    <dbReference type="NCBI Taxonomy" id="1077946"/>
    <lineage>
        <taxon>Bacteria</taxon>
        <taxon>Bacillati</taxon>
        <taxon>Actinomycetota</taxon>
        <taxon>Actinomycetes</taxon>
        <taxon>Kitasatosporales</taxon>
        <taxon>Streptomycetaceae</taxon>
        <taxon>Streptomyces</taxon>
    </lineage>
</organism>
<keyword evidence="3" id="KW-1185">Reference proteome</keyword>
<dbReference type="AlphaFoldDB" id="A0A387HR46"/>
<gene>
    <name evidence="2" type="ORF">DWB77_05523</name>
</gene>
<feature type="region of interest" description="Disordered" evidence="1">
    <location>
        <begin position="63"/>
        <end position="101"/>
    </location>
</feature>
<proteinExistence type="predicted"/>
<evidence type="ECO:0000313" key="2">
    <source>
        <dbReference type="EMBL" id="AYG83327.1"/>
    </source>
</evidence>
<dbReference type="KEGG" id="shun:DWB77_05523"/>
<feature type="compositionally biased region" description="Polar residues" evidence="1">
    <location>
        <begin position="63"/>
        <end position="72"/>
    </location>
</feature>
<sequence>MSVAAKNAWPSEVAPNFRSPSHSIIPRTSSHVVRMRVFSTLVQSRLYASISSEFTSSTVIGLRTSSPSASVNSRVRPASREARRERVSSASRSEPSAVRRRAPLPVSTSPIWRSAYEYCRQVLGDSMFASDGRASRSATPPLSIIRISPRVSGNISSFRQRRFGTEDACFIHLLRWAARSAASERMAGPLPAALPTCLDPLIFLARSFRLPNARRAYFVTTIEFLMQASRRHLGSGVSLLPWSCPPPTPVCNARDGSEQQKRPGVPATSSRQTGLSAPRSALSPRGCVKGPLWARPCTTMVGIS</sequence>
<evidence type="ECO:0000313" key="3">
    <source>
        <dbReference type="Proteomes" id="UP000271554"/>
    </source>
</evidence>
<reference evidence="2 3" key="1">
    <citation type="submission" date="2018-10" db="EMBL/GenBank/DDBJ databases">
        <title>Relationship between Morphology and Antimicrobial Activity in Streptomyces.</title>
        <authorList>
            <person name="Kang H.J."/>
            <person name="Kim S.B."/>
        </authorList>
    </citation>
    <scope>NUCLEOTIDE SEQUENCE [LARGE SCALE GENOMIC DNA]</scope>
    <source>
        <strain evidence="2 3">BH38</strain>
    </source>
</reference>
<evidence type="ECO:0000256" key="1">
    <source>
        <dbReference type="SAM" id="MobiDB-lite"/>
    </source>
</evidence>